<dbReference type="InterPro" id="IPR002539">
    <property type="entry name" value="MaoC-like_dom"/>
</dbReference>
<sequence>MKGKTINEIKVGDVAFFQKTVTETDVYLYAGITGDINPAHVNQEVSKDTMFKGRIAHGMLTAGFVSAVLGMQLPGPGTIYLSQDLKFTAPVRFQDTIKAEAKVLEVTKEKNRVVLETICTNQNGDVVLKGKATVMPPK</sequence>
<dbReference type="GO" id="GO:0006633">
    <property type="term" value="P:fatty acid biosynthetic process"/>
    <property type="evidence" value="ECO:0007669"/>
    <property type="project" value="TreeGrafter"/>
</dbReference>
<dbReference type="GO" id="GO:0019171">
    <property type="term" value="F:(3R)-hydroxyacyl-[acyl-carrier-protein] dehydratase activity"/>
    <property type="evidence" value="ECO:0007669"/>
    <property type="project" value="TreeGrafter"/>
</dbReference>
<dbReference type="PANTHER" id="PTHR43437:SF3">
    <property type="entry name" value="HYDROXYACYL-THIOESTER DEHYDRATASE TYPE 2, MITOCHONDRIAL"/>
    <property type="match status" value="1"/>
</dbReference>
<evidence type="ECO:0000259" key="2">
    <source>
        <dbReference type="Pfam" id="PF01575"/>
    </source>
</evidence>
<dbReference type="InterPro" id="IPR050965">
    <property type="entry name" value="UPF0336/Enoyl-CoA_hydratase"/>
</dbReference>
<dbReference type="EMBL" id="FQZL01000014">
    <property type="protein sequence ID" value="SHJ24755.1"/>
    <property type="molecule type" value="Genomic_DNA"/>
</dbReference>
<organism evidence="3 4">
    <name type="scientific">Dethiosulfatibacter aminovorans DSM 17477</name>
    <dbReference type="NCBI Taxonomy" id="1121476"/>
    <lineage>
        <taxon>Bacteria</taxon>
        <taxon>Bacillati</taxon>
        <taxon>Bacillota</taxon>
        <taxon>Tissierellia</taxon>
        <taxon>Dethiosulfatibacter</taxon>
    </lineage>
</organism>
<keyword evidence="4" id="KW-1185">Reference proteome</keyword>
<dbReference type="Proteomes" id="UP000184052">
    <property type="component" value="Unassembled WGS sequence"/>
</dbReference>
<dbReference type="SUPFAM" id="SSF54637">
    <property type="entry name" value="Thioesterase/thiol ester dehydrase-isomerase"/>
    <property type="match status" value="1"/>
</dbReference>
<evidence type="ECO:0000256" key="1">
    <source>
        <dbReference type="ARBA" id="ARBA00023239"/>
    </source>
</evidence>
<dbReference type="OrthoDB" id="9801625at2"/>
<dbReference type="FunFam" id="3.10.129.10:FF:000042">
    <property type="entry name" value="MaoC domain protein dehydratase"/>
    <property type="match status" value="1"/>
</dbReference>
<dbReference type="STRING" id="1121476.SAMN02745751_02077"/>
<name>A0A1M6HRC5_9FIRM</name>
<feature type="domain" description="MaoC-like" evidence="2">
    <location>
        <begin position="18"/>
        <end position="114"/>
    </location>
</feature>
<reference evidence="3 4" key="1">
    <citation type="submission" date="2016-11" db="EMBL/GenBank/DDBJ databases">
        <authorList>
            <person name="Jaros S."/>
            <person name="Januszkiewicz K."/>
            <person name="Wedrychowicz H."/>
        </authorList>
    </citation>
    <scope>NUCLEOTIDE SEQUENCE [LARGE SCALE GENOMIC DNA]</scope>
    <source>
        <strain evidence="3 4">DSM 17477</strain>
    </source>
</reference>
<protein>
    <submittedName>
        <fullName evidence="3">3-hydroxybutyryl-CoA dehydratase</fullName>
    </submittedName>
</protein>
<keyword evidence="1" id="KW-0456">Lyase</keyword>
<dbReference type="Gene3D" id="3.10.129.10">
    <property type="entry name" value="Hotdog Thioesterase"/>
    <property type="match status" value="1"/>
</dbReference>
<dbReference type="Pfam" id="PF01575">
    <property type="entry name" value="MaoC_dehydratas"/>
    <property type="match status" value="1"/>
</dbReference>
<dbReference type="PANTHER" id="PTHR43437">
    <property type="entry name" value="HYDROXYACYL-THIOESTER DEHYDRATASE TYPE 2, MITOCHONDRIAL-RELATED"/>
    <property type="match status" value="1"/>
</dbReference>
<dbReference type="RefSeq" id="WP_073049515.1">
    <property type="nucleotide sequence ID" value="NZ_FQZL01000014.1"/>
</dbReference>
<dbReference type="CDD" id="cd03449">
    <property type="entry name" value="R_hydratase"/>
    <property type="match status" value="1"/>
</dbReference>
<dbReference type="InterPro" id="IPR029069">
    <property type="entry name" value="HotDog_dom_sf"/>
</dbReference>
<accession>A0A1M6HRC5</accession>
<evidence type="ECO:0000313" key="4">
    <source>
        <dbReference type="Proteomes" id="UP000184052"/>
    </source>
</evidence>
<dbReference type="AlphaFoldDB" id="A0A1M6HRC5"/>
<proteinExistence type="predicted"/>
<evidence type="ECO:0000313" key="3">
    <source>
        <dbReference type="EMBL" id="SHJ24755.1"/>
    </source>
</evidence>
<gene>
    <name evidence="3" type="ORF">SAMN02745751_02077</name>
</gene>